<dbReference type="InterPro" id="IPR027413">
    <property type="entry name" value="GROEL-like_equatorial_sf"/>
</dbReference>
<name>A0AAJ0FPP7_9HYPO</name>
<dbReference type="AlphaFoldDB" id="A0AAJ0FPP7"/>
<dbReference type="Pfam" id="PF00118">
    <property type="entry name" value="Cpn60_TCP1"/>
    <property type="match status" value="1"/>
</dbReference>
<evidence type="ECO:0000313" key="1">
    <source>
        <dbReference type="EMBL" id="KAK2592166.1"/>
    </source>
</evidence>
<evidence type="ECO:0000313" key="2">
    <source>
        <dbReference type="Proteomes" id="UP001251528"/>
    </source>
</evidence>
<keyword evidence="2" id="KW-1185">Reference proteome</keyword>
<comment type="caution">
    <text evidence="1">The sequence shown here is derived from an EMBL/GenBank/DDBJ whole genome shotgun (WGS) entry which is preliminary data.</text>
</comment>
<dbReference type="GO" id="GO:0005524">
    <property type="term" value="F:ATP binding"/>
    <property type="evidence" value="ECO:0007669"/>
    <property type="project" value="InterPro"/>
</dbReference>
<dbReference type="SUPFAM" id="SSF48592">
    <property type="entry name" value="GroEL equatorial domain-like"/>
    <property type="match status" value="1"/>
</dbReference>
<reference evidence="1" key="1">
    <citation type="submission" date="2023-06" db="EMBL/GenBank/DDBJ databases">
        <title>Conoideocrella luteorostrata (Hypocreales: Clavicipitaceae), a potential biocontrol fungus for elongate hemlock scale in United States Christmas tree production areas.</title>
        <authorList>
            <person name="Barrett H."/>
            <person name="Lovett B."/>
            <person name="Macias A.M."/>
            <person name="Stajich J.E."/>
            <person name="Kasson M.T."/>
        </authorList>
    </citation>
    <scope>NUCLEOTIDE SEQUENCE</scope>
    <source>
        <strain evidence="1">ARSEF 14590</strain>
    </source>
</reference>
<dbReference type="Proteomes" id="UP001251528">
    <property type="component" value="Unassembled WGS sequence"/>
</dbReference>
<accession>A0AAJ0FPP7</accession>
<sequence length="63" mass="6706">NNDQSGTFDATEEGILDLLSSKSWAIKLATEAARTVLSVDQIIVARQAGGPKPPGPNPNWDED</sequence>
<dbReference type="EMBL" id="JASWJB010000283">
    <property type="protein sequence ID" value="KAK2592166.1"/>
    <property type="molecule type" value="Genomic_DNA"/>
</dbReference>
<dbReference type="InterPro" id="IPR002423">
    <property type="entry name" value="Cpn60/GroEL/TCP-1"/>
</dbReference>
<feature type="non-terminal residue" evidence="1">
    <location>
        <position position="1"/>
    </location>
</feature>
<proteinExistence type="predicted"/>
<organism evidence="1 2">
    <name type="scientific">Conoideocrella luteorostrata</name>
    <dbReference type="NCBI Taxonomy" id="1105319"/>
    <lineage>
        <taxon>Eukaryota</taxon>
        <taxon>Fungi</taxon>
        <taxon>Dikarya</taxon>
        <taxon>Ascomycota</taxon>
        <taxon>Pezizomycotina</taxon>
        <taxon>Sordariomycetes</taxon>
        <taxon>Hypocreomycetidae</taxon>
        <taxon>Hypocreales</taxon>
        <taxon>Clavicipitaceae</taxon>
        <taxon>Conoideocrella</taxon>
    </lineage>
</organism>
<dbReference type="Gene3D" id="1.10.560.10">
    <property type="entry name" value="GroEL-like equatorial domain"/>
    <property type="match status" value="1"/>
</dbReference>
<gene>
    <name evidence="1" type="primary">CCT8_1</name>
    <name evidence="1" type="ORF">QQS21_010126</name>
</gene>
<protein>
    <submittedName>
        <fullName evidence="1">T-complex protein 1 subunit theta</fullName>
    </submittedName>
</protein>